<organism evidence="2 3">
    <name type="scientific">Acidithiobacillus thiooxidans</name>
    <name type="common">Thiobacillus thiooxidans</name>
    <dbReference type="NCBI Taxonomy" id="930"/>
    <lineage>
        <taxon>Bacteria</taxon>
        <taxon>Pseudomonadati</taxon>
        <taxon>Pseudomonadota</taxon>
        <taxon>Acidithiobacillia</taxon>
        <taxon>Acidithiobacillales</taxon>
        <taxon>Acidithiobacillaceae</taxon>
        <taxon>Acidithiobacillus</taxon>
    </lineage>
</organism>
<feature type="region of interest" description="Disordered" evidence="1">
    <location>
        <begin position="32"/>
        <end position="62"/>
    </location>
</feature>
<protein>
    <submittedName>
        <fullName evidence="2">Uncharacterized protein</fullName>
    </submittedName>
</protein>
<name>A0A1C2IS70_ACITH</name>
<reference evidence="2 3" key="1">
    <citation type="journal article" date="2016" name="Int. J. Mol. Sci.">
        <title>Comparative genomics of the extreme acidophile Acidithiobacillus thiooxidans reveals intraspecific divergence and niche adaptation.</title>
        <authorList>
            <person name="Zhang X."/>
            <person name="Feng X."/>
            <person name="Tao J."/>
            <person name="Ma L."/>
            <person name="Xiao Y."/>
            <person name="Liang Y."/>
            <person name="Liu X."/>
            <person name="Yin H."/>
        </authorList>
    </citation>
    <scope>NUCLEOTIDE SEQUENCE [LARGE SCALE GENOMIC DNA]</scope>
    <source>
        <strain evidence="2 3">A02</strain>
    </source>
</reference>
<proteinExistence type="predicted"/>
<evidence type="ECO:0000256" key="1">
    <source>
        <dbReference type="SAM" id="MobiDB-lite"/>
    </source>
</evidence>
<comment type="caution">
    <text evidence="2">The sequence shown here is derived from an EMBL/GenBank/DDBJ whole genome shotgun (WGS) entry which is preliminary data.</text>
</comment>
<gene>
    <name evidence="2" type="ORF">A6P07_15395</name>
</gene>
<accession>A0A1C2IS70</accession>
<sequence>MDAFWADILGATGASGTCNTLQRIFEGYSPIGGRNKTHSKGNAPLVPPTPLGADPHDQSERHAIQQEGNEISDLPDKPILSLAEQAALVLDGYNGDKEQAAADLRTVARNFALADYVEAGNAAPQPTLAETTPMTPDRGWDDVRGFEGMPDLTPSEHGAILHRLMNPAQESPPPAKGTTDATTTSTMQHKPAMPPQSAPATITCGSCAEFEPGKTQLGIGRCSRTANGLPPVASRGYGACFPIAPRYCPDYKES</sequence>
<dbReference type="AlphaFoldDB" id="A0A1C2IS70"/>
<feature type="region of interest" description="Disordered" evidence="1">
    <location>
        <begin position="166"/>
        <end position="197"/>
    </location>
</feature>
<dbReference type="Proteomes" id="UP000094893">
    <property type="component" value="Unassembled WGS sequence"/>
</dbReference>
<dbReference type="RefSeq" id="WP_024895271.1">
    <property type="nucleotide sequence ID" value="NZ_LWRZ01000252.1"/>
</dbReference>
<evidence type="ECO:0000313" key="2">
    <source>
        <dbReference type="EMBL" id="OCX70056.1"/>
    </source>
</evidence>
<dbReference type="EMBL" id="LWSA01000211">
    <property type="protein sequence ID" value="OCX70056.1"/>
    <property type="molecule type" value="Genomic_DNA"/>
</dbReference>
<evidence type="ECO:0000313" key="3">
    <source>
        <dbReference type="Proteomes" id="UP000094893"/>
    </source>
</evidence>